<sequence>MLIASTLPGKDALMGRVSSPHQQPQKPHSAPHLREQGEPTVRRVAAPDPGHRRGGVLLSALHYAAIPMAFVSALWITAGRALFGAGGDLMLIFAVSFGPALLALLLVAWGYSRRELKLHEAGVRAGLPPITALVLASTWVMAGIFGMLVPDRLDGRNVSASATLLGQDFIGLSAAFGNTTGILTFSFAVATLLLAISDYRKARALRQGLDSATREELERQESMYDFLD</sequence>
<accession>A0A1Y1RPT4</accession>
<feature type="compositionally biased region" description="Basic and acidic residues" evidence="1">
    <location>
        <begin position="32"/>
        <end position="41"/>
    </location>
</feature>
<dbReference type="AlphaFoldDB" id="A0A1Y1RPT4"/>
<feature type="transmembrane region" description="Helical" evidence="2">
    <location>
        <begin position="89"/>
        <end position="109"/>
    </location>
</feature>
<gene>
    <name evidence="3" type="ORF">A7979_03825</name>
</gene>
<keyword evidence="2" id="KW-0812">Transmembrane</keyword>
<evidence type="ECO:0000256" key="1">
    <source>
        <dbReference type="SAM" id="MobiDB-lite"/>
    </source>
</evidence>
<dbReference type="Proteomes" id="UP000192359">
    <property type="component" value="Unassembled WGS sequence"/>
</dbReference>
<keyword evidence="4" id="KW-1185">Reference proteome</keyword>
<dbReference type="EMBL" id="LXWF01000040">
    <property type="protein sequence ID" value="ORC16459.1"/>
    <property type="molecule type" value="Genomic_DNA"/>
</dbReference>
<feature type="transmembrane region" description="Helical" evidence="2">
    <location>
        <begin position="60"/>
        <end position="83"/>
    </location>
</feature>
<comment type="caution">
    <text evidence="3">The sequence shown here is derived from an EMBL/GenBank/DDBJ whole genome shotgun (WGS) entry which is preliminary data.</text>
</comment>
<name>A0A1Y1RPT4_9MICC</name>
<feature type="transmembrane region" description="Helical" evidence="2">
    <location>
        <begin position="169"/>
        <end position="196"/>
    </location>
</feature>
<evidence type="ECO:0000313" key="4">
    <source>
        <dbReference type="Proteomes" id="UP000192359"/>
    </source>
</evidence>
<evidence type="ECO:0000256" key="2">
    <source>
        <dbReference type="SAM" id="Phobius"/>
    </source>
</evidence>
<proteinExistence type="predicted"/>
<protein>
    <submittedName>
        <fullName evidence="3">Uncharacterized protein</fullName>
    </submittedName>
</protein>
<reference evidence="3 4" key="1">
    <citation type="submission" date="2016-05" db="EMBL/GenBank/DDBJ databases">
        <title>Draft genome sequence of a porcine commensal Rothia nasimurium.</title>
        <authorList>
            <person name="Gaiser R.A."/>
            <person name="Van Baarlen P."/>
            <person name="Wells J.M."/>
        </authorList>
    </citation>
    <scope>NUCLEOTIDE SEQUENCE [LARGE SCALE GENOMIC DNA]</scope>
    <source>
        <strain evidence="3 4">PT-32</strain>
    </source>
</reference>
<keyword evidence="2" id="KW-1133">Transmembrane helix</keyword>
<organism evidence="3 4">
    <name type="scientific">Rothia nasimurium</name>
    <dbReference type="NCBI Taxonomy" id="85336"/>
    <lineage>
        <taxon>Bacteria</taxon>
        <taxon>Bacillati</taxon>
        <taxon>Actinomycetota</taxon>
        <taxon>Actinomycetes</taxon>
        <taxon>Micrococcales</taxon>
        <taxon>Micrococcaceae</taxon>
        <taxon>Rothia</taxon>
    </lineage>
</organism>
<feature type="transmembrane region" description="Helical" evidence="2">
    <location>
        <begin position="130"/>
        <end position="149"/>
    </location>
</feature>
<feature type="region of interest" description="Disordered" evidence="1">
    <location>
        <begin position="1"/>
        <end position="48"/>
    </location>
</feature>
<evidence type="ECO:0000313" key="3">
    <source>
        <dbReference type="EMBL" id="ORC16459.1"/>
    </source>
</evidence>
<keyword evidence="2" id="KW-0472">Membrane</keyword>